<dbReference type="AlphaFoldDB" id="A0A8X7V632"/>
<dbReference type="Gene3D" id="1.10.8.430">
    <property type="entry name" value="Helical domain of apoptotic protease-activating factors"/>
    <property type="match status" value="1"/>
</dbReference>
<dbReference type="InterPro" id="IPR032675">
    <property type="entry name" value="LRR_dom_sf"/>
</dbReference>
<dbReference type="GO" id="GO:0043531">
    <property type="term" value="F:ADP binding"/>
    <property type="evidence" value="ECO:0007669"/>
    <property type="project" value="InterPro"/>
</dbReference>
<dbReference type="Pfam" id="PF01582">
    <property type="entry name" value="TIR"/>
    <property type="match status" value="1"/>
</dbReference>
<dbReference type="OrthoDB" id="1357022at2759"/>
<comment type="caution">
    <text evidence="4">The sequence shown here is derived from an EMBL/GenBank/DDBJ whole genome shotgun (WGS) entry which is preliminary data.</text>
</comment>
<reference evidence="4 5" key="1">
    <citation type="submission" date="2020-02" db="EMBL/GenBank/DDBJ databases">
        <authorList>
            <person name="Ma Q."/>
            <person name="Huang Y."/>
            <person name="Song X."/>
            <person name="Pei D."/>
        </authorList>
    </citation>
    <scope>NUCLEOTIDE SEQUENCE [LARGE SCALE GENOMIC DNA]</scope>
    <source>
        <strain evidence="4">Sxm20200214</strain>
        <tissue evidence="4">Leaf</tissue>
    </source>
</reference>
<dbReference type="SUPFAM" id="SSF52200">
    <property type="entry name" value="Toll/Interleukin receptor TIR domain"/>
    <property type="match status" value="1"/>
</dbReference>
<evidence type="ECO:0000256" key="1">
    <source>
        <dbReference type="ARBA" id="ARBA00022614"/>
    </source>
</evidence>
<dbReference type="InterPro" id="IPR035897">
    <property type="entry name" value="Toll_tir_struct_dom_sf"/>
</dbReference>
<keyword evidence="1" id="KW-0433">Leucine-rich repeat</keyword>
<dbReference type="EMBL" id="JAAMPC010000007">
    <property type="protein sequence ID" value="KAG2302251.1"/>
    <property type="molecule type" value="Genomic_DNA"/>
</dbReference>
<dbReference type="PROSITE" id="PS50104">
    <property type="entry name" value="TIR"/>
    <property type="match status" value="1"/>
</dbReference>
<dbReference type="InterPro" id="IPR027417">
    <property type="entry name" value="P-loop_NTPase"/>
</dbReference>
<proteinExistence type="predicted"/>
<protein>
    <recommendedName>
        <fullName evidence="3">TIR domain-containing protein</fullName>
    </recommendedName>
</protein>
<name>A0A8X7V632_BRACI</name>
<keyword evidence="5" id="KW-1185">Reference proteome</keyword>
<dbReference type="Gene3D" id="3.80.10.10">
    <property type="entry name" value="Ribonuclease Inhibitor"/>
    <property type="match status" value="1"/>
</dbReference>
<organism evidence="4 5">
    <name type="scientific">Brassica carinata</name>
    <name type="common">Ethiopian mustard</name>
    <name type="synonym">Abyssinian cabbage</name>
    <dbReference type="NCBI Taxonomy" id="52824"/>
    <lineage>
        <taxon>Eukaryota</taxon>
        <taxon>Viridiplantae</taxon>
        <taxon>Streptophyta</taxon>
        <taxon>Embryophyta</taxon>
        <taxon>Tracheophyta</taxon>
        <taxon>Spermatophyta</taxon>
        <taxon>Magnoliopsida</taxon>
        <taxon>eudicotyledons</taxon>
        <taxon>Gunneridae</taxon>
        <taxon>Pentapetalae</taxon>
        <taxon>rosids</taxon>
        <taxon>malvids</taxon>
        <taxon>Brassicales</taxon>
        <taxon>Brassicaceae</taxon>
        <taxon>Brassiceae</taxon>
        <taxon>Brassica</taxon>
    </lineage>
</organism>
<evidence type="ECO:0000313" key="5">
    <source>
        <dbReference type="Proteomes" id="UP000886595"/>
    </source>
</evidence>
<dbReference type="Gene3D" id="3.40.50.300">
    <property type="entry name" value="P-loop containing nucleotide triphosphate hydrolases"/>
    <property type="match status" value="1"/>
</dbReference>
<dbReference type="Proteomes" id="UP000886595">
    <property type="component" value="Unassembled WGS sequence"/>
</dbReference>
<dbReference type="SUPFAM" id="SSF52058">
    <property type="entry name" value="L domain-like"/>
    <property type="match status" value="1"/>
</dbReference>
<dbReference type="InterPro" id="IPR000157">
    <property type="entry name" value="TIR_dom"/>
</dbReference>
<dbReference type="GO" id="GO:0007165">
    <property type="term" value="P:signal transduction"/>
    <property type="evidence" value="ECO:0007669"/>
    <property type="project" value="InterPro"/>
</dbReference>
<dbReference type="InterPro" id="IPR002182">
    <property type="entry name" value="NB-ARC"/>
</dbReference>
<gene>
    <name evidence="4" type="ORF">Bca52824_030902</name>
</gene>
<dbReference type="SMART" id="SM00255">
    <property type="entry name" value="TIR"/>
    <property type="match status" value="1"/>
</dbReference>
<evidence type="ECO:0000313" key="4">
    <source>
        <dbReference type="EMBL" id="KAG2302251.1"/>
    </source>
</evidence>
<dbReference type="PRINTS" id="PR00364">
    <property type="entry name" value="DISEASERSIST"/>
</dbReference>
<accession>A0A8X7V632</accession>
<dbReference type="PANTHER" id="PTHR11017:SF479">
    <property type="entry name" value="DISEASE RESISTANCE PROTEIN (TIR-NBS-LRR CLASS) FAMILY"/>
    <property type="match status" value="1"/>
</dbReference>
<dbReference type="InterPro" id="IPR058192">
    <property type="entry name" value="WHD_ROQ1-like"/>
</dbReference>
<feature type="domain" description="TIR" evidence="3">
    <location>
        <begin position="8"/>
        <end position="171"/>
    </location>
</feature>
<dbReference type="InterPro" id="IPR044974">
    <property type="entry name" value="Disease_R_plants"/>
</dbReference>
<evidence type="ECO:0000259" key="3">
    <source>
        <dbReference type="PROSITE" id="PS50104"/>
    </source>
</evidence>
<dbReference type="Pfam" id="PF23282">
    <property type="entry name" value="WHD_ROQ1"/>
    <property type="match status" value="1"/>
</dbReference>
<dbReference type="Pfam" id="PF00931">
    <property type="entry name" value="NB-ARC"/>
    <property type="match status" value="1"/>
</dbReference>
<keyword evidence="2" id="KW-0677">Repeat</keyword>
<dbReference type="GO" id="GO:0006952">
    <property type="term" value="P:defense response"/>
    <property type="evidence" value="ECO:0007669"/>
    <property type="project" value="InterPro"/>
</dbReference>
<dbReference type="SUPFAM" id="SSF52540">
    <property type="entry name" value="P-loop containing nucleoside triphosphate hydrolases"/>
    <property type="match status" value="1"/>
</dbReference>
<sequence length="687" mass="77352">MATSSSMVQHDVFITFSSKDTRYSFVSHLSAAFRRSNISVFVGDASEEADAVAATEAAIEGSKVFVVVFSENYAFSRLSLDTLVKIMERKHNDDVPVVPIFYGDVTATVVKCQTKRFGEAFSEHRSLYSDQIAKWQNCLIETASSSGHDSICQPVDSELVKEIVADVREKLIPTGLVRFYSRFVEIENLLWKQSKGVCRLGIWGMPGIGKTTIAQAAFDLLSPDFELPCFLKDFHTSFHEKGSNKLREDHRYKVPKGQKGRVLVVLDDVRNPMDAESFLGGFYCFGPGSVIIITSRDKQVLSQCQCQVEDIYTVPGLNQREALQLFIRSAFRGRQPSESNLLDLSHKFIEHANGNPKALCLYGNELKKKRKAQMEEAFHKIKECPPMEIMDLFKSSYDALSETERSIFLDIACFFKGARRDHVMRILEGCAFFPHVGVDHLADLSLLTMSETDRVEMHSLVQEVGREIANSETKLISRRRRLWEPSDIKLLLEDKESKGKVIEGIFLDATNIETVQLVEVDELSEACSLERIDLRGCNSLESIPYTYQLKNLQFLNLSGCARINRAEVKKKIKGLDLEGGLKETEPEPMVFSTLEQLVEVDELSKACSLEKIDLRGCNSLESIPHTDQLKNLQLLNLSGCTRIKRAEIKKKIEGLDLEGGLRETKSESMVFSTLAVKLEPGDNTKTY</sequence>
<dbReference type="Gene3D" id="3.40.50.10140">
    <property type="entry name" value="Toll/interleukin-1 receptor homology (TIR) domain"/>
    <property type="match status" value="1"/>
</dbReference>
<evidence type="ECO:0000256" key="2">
    <source>
        <dbReference type="ARBA" id="ARBA00022737"/>
    </source>
</evidence>
<dbReference type="InterPro" id="IPR042197">
    <property type="entry name" value="Apaf_helical"/>
</dbReference>
<dbReference type="PANTHER" id="PTHR11017">
    <property type="entry name" value="LEUCINE-RICH REPEAT-CONTAINING PROTEIN"/>
    <property type="match status" value="1"/>
</dbReference>